<dbReference type="CDD" id="cd01427">
    <property type="entry name" value="HAD_like"/>
    <property type="match status" value="1"/>
</dbReference>
<dbReference type="PANTHER" id="PTHR43434">
    <property type="entry name" value="PHOSPHOGLYCOLATE PHOSPHATASE"/>
    <property type="match status" value="1"/>
</dbReference>
<dbReference type="Gene3D" id="1.10.150.240">
    <property type="entry name" value="Putative phosphatase, domain 2"/>
    <property type="match status" value="1"/>
</dbReference>
<dbReference type="GO" id="GO:0006281">
    <property type="term" value="P:DNA repair"/>
    <property type="evidence" value="ECO:0007669"/>
    <property type="project" value="TreeGrafter"/>
</dbReference>
<dbReference type="SUPFAM" id="SSF56784">
    <property type="entry name" value="HAD-like"/>
    <property type="match status" value="1"/>
</dbReference>
<protein>
    <submittedName>
        <fullName evidence="2">HAD family hydrolase</fullName>
    </submittedName>
</protein>
<dbReference type="InterPro" id="IPR006439">
    <property type="entry name" value="HAD-SF_hydro_IA"/>
</dbReference>
<dbReference type="EMBL" id="JAMDMJ010000033">
    <property type="protein sequence ID" value="MCY9598668.1"/>
    <property type="molecule type" value="Genomic_DNA"/>
</dbReference>
<dbReference type="Proteomes" id="UP000288943">
    <property type="component" value="Chromosome"/>
</dbReference>
<accession>A0A410WWQ1</accession>
<dbReference type="RefSeq" id="WP_042227876.1">
    <property type="nucleotide sequence ID" value="NZ_CP026520.1"/>
</dbReference>
<dbReference type="InterPro" id="IPR050155">
    <property type="entry name" value="HAD-like_hydrolase_sf"/>
</dbReference>
<dbReference type="Gene3D" id="3.40.50.1000">
    <property type="entry name" value="HAD superfamily/HAD-like"/>
    <property type="match status" value="1"/>
</dbReference>
<dbReference type="OrthoDB" id="9797743at2"/>
<name>A0A410WWQ1_9BACL</name>
<dbReference type="InterPro" id="IPR023198">
    <property type="entry name" value="PGP-like_dom2"/>
</dbReference>
<dbReference type="GO" id="GO:0008967">
    <property type="term" value="F:phosphoglycolate phosphatase activity"/>
    <property type="evidence" value="ECO:0007669"/>
    <property type="project" value="TreeGrafter"/>
</dbReference>
<reference evidence="1 4" key="2">
    <citation type="submission" date="2022-05" db="EMBL/GenBank/DDBJ databases">
        <title>Genome Sequencing of Bee-Associated Microbes.</title>
        <authorList>
            <person name="Dunlap C."/>
        </authorList>
    </citation>
    <scope>NUCLEOTIDE SEQUENCE [LARGE SCALE GENOMIC DNA]</scope>
    <source>
        <strain evidence="1 4">NRRL B-23120</strain>
    </source>
</reference>
<dbReference type="KEGG" id="pchi:PC41400_13895"/>
<dbReference type="SFLD" id="SFLDS00003">
    <property type="entry name" value="Haloacid_Dehalogenase"/>
    <property type="match status" value="1"/>
</dbReference>
<dbReference type="Pfam" id="PF00702">
    <property type="entry name" value="Hydrolase"/>
    <property type="match status" value="1"/>
</dbReference>
<keyword evidence="4" id="KW-1185">Reference proteome</keyword>
<reference evidence="2 3" key="1">
    <citation type="submission" date="2018-01" db="EMBL/GenBank/DDBJ databases">
        <title>The whole genome sequencing and assembly of Paenibacillus chitinolyticus KCCM 41400 strain.</title>
        <authorList>
            <person name="Kim J.-Y."/>
            <person name="Park M.-K."/>
            <person name="Lee Y.-J."/>
            <person name="Yi H."/>
            <person name="Bahn Y.-S."/>
            <person name="Kim J.F."/>
            <person name="Lee D.-W."/>
        </authorList>
    </citation>
    <scope>NUCLEOTIDE SEQUENCE [LARGE SCALE GENOMIC DNA]</scope>
    <source>
        <strain evidence="2 3">KCCM 41400</strain>
    </source>
</reference>
<dbReference type="NCBIfam" id="TIGR01509">
    <property type="entry name" value="HAD-SF-IA-v3"/>
    <property type="match status" value="1"/>
</dbReference>
<dbReference type="EMBL" id="CP026520">
    <property type="protein sequence ID" value="QAV18712.1"/>
    <property type="molecule type" value="Genomic_DNA"/>
</dbReference>
<dbReference type="GeneID" id="95375904"/>
<keyword evidence="2" id="KW-0378">Hydrolase</keyword>
<evidence type="ECO:0000313" key="2">
    <source>
        <dbReference type="EMBL" id="QAV18712.1"/>
    </source>
</evidence>
<dbReference type="SFLD" id="SFLDG01129">
    <property type="entry name" value="C1.5:_HAD__Beta-PGM__Phosphata"/>
    <property type="match status" value="1"/>
</dbReference>
<dbReference type="Proteomes" id="UP001527202">
    <property type="component" value="Unassembled WGS sequence"/>
</dbReference>
<proteinExistence type="predicted"/>
<evidence type="ECO:0000313" key="1">
    <source>
        <dbReference type="EMBL" id="MCY9598668.1"/>
    </source>
</evidence>
<dbReference type="PANTHER" id="PTHR43434:SF22">
    <property type="entry name" value="PHOSPHOGLYCOLATE PHOSPHATASE"/>
    <property type="match status" value="1"/>
</dbReference>
<organism evidence="2 3">
    <name type="scientific">Paenibacillus chitinolyticus</name>
    <dbReference type="NCBI Taxonomy" id="79263"/>
    <lineage>
        <taxon>Bacteria</taxon>
        <taxon>Bacillati</taxon>
        <taxon>Bacillota</taxon>
        <taxon>Bacilli</taxon>
        <taxon>Bacillales</taxon>
        <taxon>Paenibacillaceae</taxon>
        <taxon>Paenibacillus</taxon>
    </lineage>
</organism>
<evidence type="ECO:0000313" key="4">
    <source>
        <dbReference type="Proteomes" id="UP001527202"/>
    </source>
</evidence>
<gene>
    <name evidence="1" type="ORF">M5X16_23215</name>
    <name evidence="2" type="ORF">PC41400_13895</name>
</gene>
<dbReference type="NCBIfam" id="TIGR01549">
    <property type="entry name" value="HAD-SF-IA-v1"/>
    <property type="match status" value="1"/>
</dbReference>
<evidence type="ECO:0000313" key="3">
    <source>
        <dbReference type="Proteomes" id="UP000288943"/>
    </source>
</evidence>
<sequence length="249" mass="27564">MSIRIQCGASSWEVDGVLFDKDGTLLDFAYLWGAWSSLLMDRLRHRALGVNWETVLGLCRDGEKFHYDPLGPLAMGSNREIAALLAGHLYLSGLAWNEAITAVLTDMKHVSTQIDELRPVRAMPGVFSFVQQLSREGVPIGIVTSDDTEAAVKHLEWLGMRKHFQVILGSDGHVNGKPHPDLAIAACAKLQIAPERTLMFGDTKADIQMAREARLAGIVRIGLERTQASDGEEEQISHYEQLQWTTLTS</sequence>
<dbReference type="AlphaFoldDB" id="A0A410WWQ1"/>
<dbReference type="InterPro" id="IPR023214">
    <property type="entry name" value="HAD_sf"/>
</dbReference>
<dbReference type="InterPro" id="IPR036412">
    <property type="entry name" value="HAD-like_sf"/>
</dbReference>